<dbReference type="Gene3D" id="3.40.50.1820">
    <property type="entry name" value="alpha/beta hydrolase"/>
    <property type="match status" value="1"/>
</dbReference>
<proteinExistence type="predicted"/>
<comment type="caution">
    <text evidence="1">The sequence shown here is derived from an EMBL/GenBank/DDBJ whole genome shotgun (WGS) entry which is preliminary data.</text>
</comment>
<dbReference type="Proteomes" id="UP001595797">
    <property type="component" value="Unassembled WGS sequence"/>
</dbReference>
<sequence>MLRTIADQYRTAVLVPVSRGSAWDGVRDGFGPDVDVIDRALHRAFDAVAVDPERIGIAGFSDGASYALGLGLANKAAEWLDWNDPPAG</sequence>
<gene>
    <name evidence="1" type="ORF">ACFPCS_15830</name>
</gene>
<name>A0ABV9TN47_9MICC</name>
<protein>
    <recommendedName>
        <fullName evidence="3">Phospholipase/carboxylesterase/thioesterase domain-containing protein</fullName>
    </recommendedName>
</protein>
<dbReference type="EMBL" id="JBHSIW010000024">
    <property type="protein sequence ID" value="MFC4905039.1"/>
    <property type="molecule type" value="Genomic_DNA"/>
</dbReference>
<keyword evidence="2" id="KW-1185">Reference proteome</keyword>
<dbReference type="RefSeq" id="WP_277551350.1">
    <property type="nucleotide sequence ID" value="NZ_JARAMH010000008.1"/>
</dbReference>
<dbReference type="SUPFAM" id="SSF53474">
    <property type="entry name" value="alpha/beta-Hydrolases"/>
    <property type="match status" value="1"/>
</dbReference>
<accession>A0ABV9TN47</accession>
<evidence type="ECO:0000313" key="1">
    <source>
        <dbReference type="EMBL" id="MFC4905039.1"/>
    </source>
</evidence>
<dbReference type="InterPro" id="IPR029058">
    <property type="entry name" value="AB_hydrolase_fold"/>
</dbReference>
<organism evidence="1 2">
    <name type="scientific">Kocuria oceani</name>
    <dbReference type="NCBI Taxonomy" id="988827"/>
    <lineage>
        <taxon>Bacteria</taxon>
        <taxon>Bacillati</taxon>
        <taxon>Actinomycetota</taxon>
        <taxon>Actinomycetes</taxon>
        <taxon>Micrococcales</taxon>
        <taxon>Micrococcaceae</taxon>
        <taxon>Kocuria</taxon>
    </lineage>
</organism>
<evidence type="ECO:0000313" key="2">
    <source>
        <dbReference type="Proteomes" id="UP001595797"/>
    </source>
</evidence>
<reference evidence="2" key="1">
    <citation type="journal article" date="2019" name="Int. J. Syst. Evol. Microbiol.">
        <title>The Global Catalogue of Microorganisms (GCM) 10K type strain sequencing project: providing services to taxonomists for standard genome sequencing and annotation.</title>
        <authorList>
            <consortium name="The Broad Institute Genomics Platform"/>
            <consortium name="The Broad Institute Genome Sequencing Center for Infectious Disease"/>
            <person name="Wu L."/>
            <person name="Ma J."/>
        </authorList>
    </citation>
    <scope>NUCLEOTIDE SEQUENCE [LARGE SCALE GENOMIC DNA]</scope>
    <source>
        <strain evidence="2">CGMCC 4.6946</strain>
    </source>
</reference>
<evidence type="ECO:0008006" key="3">
    <source>
        <dbReference type="Google" id="ProtNLM"/>
    </source>
</evidence>